<reference evidence="2" key="2">
    <citation type="submission" date="2021-09" db="EMBL/GenBank/DDBJ databases">
        <authorList>
            <person name="Jia N."/>
            <person name="Wang J."/>
            <person name="Shi W."/>
            <person name="Du L."/>
            <person name="Sun Y."/>
            <person name="Zhan W."/>
            <person name="Jiang J."/>
            <person name="Wang Q."/>
            <person name="Zhang B."/>
            <person name="Ji P."/>
            <person name="Sakyi L.B."/>
            <person name="Cui X."/>
            <person name="Yuan T."/>
            <person name="Jiang B."/>
            <person name="Yang W."/>
            <person name="Lam T.T.-Y."/>
            <person name="Chang Q."/>
            <person name="Ding S."/>
            <person name="Wang X."/>
            <person name="Zhu J."/>
            <person name="Ruan X."/>
            <person name="Zhao L."/>
            <person name="Wei J."/>
            <person name="Que T."/>
            <person name="Du C."/>
            <person name="Cheng J."/>
            <person name="Dai P."/>
            <person name="Han X."/>
            <person name="Huang E."/>
            <person name="Gao Y."/>
            <person name="Liu J."/>
            <person name="Shao H."/>
            <person name="Ye R."/>
            <person name="Li L."/>
            <person name="Wei W."/>
            <person name="Wang X."/>
            <person name="Wang C."/>
            <person name="Huo Q."/>
            <person name="Li W."/>
            <person name="Guo W."/>
            <person name="Chen H."/>
            <person name="Chen S."/>
            <person name="Zhou L."/>
            <person name="Zhou L."/>
            <person name="Ni X."/>
            <person name="Tian J."/>
            <person name="Zhou Y."/>
            <person name="Sheng Y."/>
            <person name="Liu T."/>
            <person name="Pan Y."/>
            <person name="Xia L."/>
            <person name="Li J."/>
            <person name="Zhao F."/>
            <person name="Cao W."/>
        </authorList>
    </citation>
    <scope>NUCLEOTIDE SEQUENCE</scope>
    <source>
        <strain evidence="2">Rmic-2018</strain>
        <tissue evidence="2">Larvae</tissue>
    </source>
</reference>
<keyword evidence="3" id="KW-1185">Reference proteome</keyword>
<dbReference type="PANTHER" id="PTHR11412:SF166">
    <property type="entry name" value="NTR DOMAIN-CONTAINING PROTEIN"/>
    <property type="match status" value="1"/>
</dbReference>
<accession>A0A9J6DAZ1</accession>
<organism evidence="2 3">
    <name type="scientific">Rhipicephalus microplus</name>
    <name type="common">Cattle tick</name>
    <name type="synonym">Boophilus microplus</name>
    <dbReference type="NCBI Taxonomy" id="6941"/>
    <lineage>
        <taxon>Eukaryota</taxon>
        <taxon>Metazoa</taxon>
        <taxon>Ecdysozoa</taxon>
        <taxon>Arthropoda</taxon>
        <taxon>Chelicerata</taxon>
        <taxon>Arachnida</taxon>
        <taxon>Acari</taxon>
        <taxon>Parasitiformes</taxon>
        <taxon>Ixodida</taxon>
        <taxon>Ixodoidea</taxon>
        <taxon>Ixodidae</taxon>
        <taxon>Rhipicephalinae</taxon>
        <taxon>Rhipicephalus</taxon>
        <taxon>Boophilus</taxon>
    </lineage>
</organism>
<dbReference type="InterPro" id="IPR001599">
    <property type="entry name" value="Macroglobln_a2"/>
</dbReference>
<proteinExistence type="predicted"/>
<dbReference type="GO" id="GO:0004866">
    <property type="term" value="F:endopeptidase inhibitor activity"/>
    <property type="evidence" value="ECO:0007669"/>
    <property type="project" value="InterPro"/>
</dbReference>
<dbReference type="InterPro" id="IPR018081">
    <property type="entry name" value="Anaphylatoxin_comp_syst"/>
</dbReference>
<gene>
    <name evidence="2" type="ORF">HPB51_018935</name>
</gene>
<evidence type="ECO:0000259" key="1">
    <source>
        <dbReference type="SMART" id="SM01360"/>
    </source>
</evidence>
<sequence length="216" mass="23637">MASETVVVTGTPGTHVGLLGVDQALYLLRKKDLLTRDTLFQSLDSKDLGCGAGGGVDAAEALSSAGVVLLTEKYVSNTLRSVEEYEDETLRMCCFRGQRKDKLLRSCDDRVDILKKYMELGNPNIKQDCVDAFKRDDGRAELSASLPSSITTWEVIAVSISPSGGVCATNPLEILAMKKFFIEVNVPYSVVKNEQIEIPATVYNYGQKPVEVRKAH</sequence>
<evidence type="ECO:0000313" key="3">
    <source>
        <dbReference type="Proteomes" id="UP000821866"/>
    </source>
</evidence>
<dbReference type="VEuPathDB" id="VectorBase:LOC119176258"/>
<dbReference type="InterPro" id="IPR050473">
    <property type="entry name" value="A2M/Complement_sys"/>
</dbReference>
<reference evidence="2" key="1">
    <citation type="journal article" date="2020" name="Cell">
        <title>Large-Scale Comparative Analyses of Tick Genomes Elucidate Their Genetic Diversity and Vector Capacities.</title>
        <authorList>
            <consortium name="Tick Genome and Microbiome Consortium (TIGMIC)"/>
            <person name="Jia N."/>
            <person name="Wang J."/>
            <person name="Shi W."/>
            <person name="Du L."/>
            <person name="Sun Y."/>
            <person name="Zhan W."/>
            <person name="Jiang J.F."/>
            <person name="Wang Q."/>
            <person name="Zhang B."/>
            <person name="Ji P."/>
            <person name="Bell-Sakyi L."/>
            <person name="Cui X.M."/>
            <person name="Yuan T.T."/>
            <person name="Jiang B.G."/>
            <person name="Yang W.F."/>
            <person name="Lam T.T."/>
            <person name="Chang Q.C."/>
            <person name="Ding S.J."/>
            <person name="Wang X.J."/>
            <person name="Zhu J.G."/>
            <person name="Ruan X.D."/>
            <person name="Zhao L."/>
            <person name="Wei J.T."/>
            <person name="Ye R.Z."/>
            <person name="Que T.C."/>
            <person name="Du C.H."/>
            <person name="Zhou Y.H."/>
            <person name="Cheng J.X."/>
            <person name="Dai P.F."/>
            <person name="Guo W.B."/>
            <person name="Han X.H."/>
            <person name="Huang E.J."/>
            <person name="Li L.F."/>
            <person name="Wei W."/>
            <person name="Gao Y.C."/>
            <person name="Liu J.Z."/>
            <person name="Shao H.Z."/>
            <person name="Wang X."/>
            <person name="Wang C.C."/>
            <person name="Yang T.C."/>
            <person name="Huo Q.B."/>
            <person name="Li W."/>
            <person name="Chen H.Y."/>
            <person name="Chen S.E."/>
            <person name="Zhou L.G."/>
            <person name="Ni X.B."/>
            <person name="Tian J.H."/>
            <person name="Sheng Y."/>
            <person name="Liu T."/>
            <person name="Pan Y.S."/>
            <person name="Xia L.Y."/>
            <person name="Li J."/>
            <person name="Zhao F."/>
            <person name="Cao W.C."/>
        </authorList>
    </citation>
    <scope>NUCLEOTIDE SEQUENCE</scope>
    <source>
        <strain evidence="2">Rmic-2018</strain>
    </source>
</reference>
<dbReference type="Proteomes" id="UP000821866">
    <property type="component" value="Chromosome 8"/>
</dbReference>
<feature type="domain" description="Alpha-2-macroglobulin" evidence="1">
    <location>
        <begin position="111"/>
        <end position="216"/>
    </location>
</feature>
<dbReference type="SUPFAM" id="SSF47686">
    <property type="entry name" value="Anaphylotoxins (complement system)"/>
    <property type="match status" value="1"/>
</dbReference>
<dbReference type="InterPro" id="IPR013783">
    <property type="entry name" value="Ig-like_fold"/>
</dbReference>
<dbReference type="EMBL" id="JABSTU010000010">
    <property type="protein sequence ID" value="KAH8019324.1"/>
    <property type="molecule type" value="Genomic_DNA"/>
</dbReference>
<protein>
    <recommendedName>
        <fullName evidence="1">Alpha-2-macroglobulin domain-containing protein</fullName>
    </recommendedName>
</protein>
<name>A0A9J6DAZ1_RHIMP</name>
<dbReference type="Gene3D" id="2.20.130.20">
    <property type="match status" value="1"/>
</dbReference>
<dbReference type="SMART" id="SM01360">
    <property type="entry name" value="A2M"/>
    <property type="match status" value="1"/>
</dbReference>
<comment type="caution">
    <text evidence="2">The sequence shown here is derived from an EMBL/GenBank/DDBJ whole genome shotgun (WGS) entry which is preliminary data.</text>
</comment>
<evidence type="ECO:0000313" key="2">
    <source>
        <dbReference type="EMBL" id="KAH8019324.1"/>
    </source>
</evidence>
<dbReference type="Gene3D" id="6.10.270.10">
    <property type="match status" value="1"/>
</dbReference>
<dbReference type="AlphaFoldDB" id="A0A9J6DAZ1"/>
<dbReference type="Pfam" id="PF00207">
    <property type="entry name" value="A2M"/>
    <property type="match status" value="1"/>
</dbReference>
<dbReference type="Gene3D" id="2.60.40.10">
    <property type="entry name" value="Immunoglobulins"/>
    <property type="match status" value="1"/>
</dbReference>
<dbReference type="PANTHER" id="PTHR11412">
    <property type="entry name" value="MACROGLOBULIN / COMPLEMENT"/>
    <property type="match status" value="1"/>
</dbReference>